<sequence length="41" mass="4692">MEFPSGDIPEENPCMFSPCRGKEISHNCEINRSLAIIYHLL</sequence>
<proteinExistence type="predicted"/>
<dbReference type="AlphaFoldDB" id="A0A0W8F342"/>
<reference evidence="1" key="1">
    <citation type="journal article" date="2015" name="Proc. Natl. Acad. Sci. U.S.A.">
        <title>Networks of energetic and metabolic interactions define dynamics in microbial communities.</title>
        <authorList>
            <person name="Embree M."/>
            <person name="Liu J.K."/>
            <person name="Al-Bassam M.M."/>
            <person name="Zengler K."/>
        </authorList>
    </citation>
    <scope>NUCLEOTIDE SEQUENCE</scope>
</reference>
<comment type="caution">
    <text evidence="1">The sequence shown here is derived from an EMBL/GenBank/DDBJ whole genome shotgun (WGS) entry which is preliminary data.</text>
</comment>
<organism evidence="1">
    <name type="scientific">hydrocarbon metagenome</name>
    <dbReference type="NCBI Taxonomy" id="938273"/>
    <lineage>
        <taxon>unclassified sequences</taxon>
        <taxon>metagenomes</taxon>
        <taxon>ecological metagenomes</taxon>
    </lineage>
</organism>
<dbReference type="EMBL" id="LNQE01001572">
    <property type="protein sequence ID" value="KUG15233.1"/>
    <property type="molecule type" value="Genomic_DNA"/>
</dbReference>
<name>A0A0W8F342_9ZZZZ</name>
<evidence type="ECO:0000313" key="1">
    <source>
        <dbReference type="EMBL" id="KUG15233.1"/>
    </source>
</evidence>
<gene>
    <name evidence="1" type="ORF">ASZ90_015109</name>
</gene>
<accession>A0A0W8F342</accession>
<protein>
    <submittedName>
        <fullName evidence="1">Uncharacterized protein</fullName>
    </submittedName>
</protein>